<feature type="compositionally biased region" description="Acidic residues" evidence="1">
    <location>
        <begin position="1104"/>
        <end position="1119"/>
    </location>
</feature>
<feature type="region of interest" description="Disordered" evidence="1">
    <location>
        <begin position="714"/>
        <end position="742"/>
    </location>
</feature>
<protein>
    <recommendedName>
        <fullName evidence="2">BRCT domain-containing protein</fullName>
    </recommendedName>
</protein>
<feature type="compositionally biased region" description="Polar residues" evidence="1">
    <location>
        <begin position="175"/>
        <end position="186"/>
    </location>
</feature>
<dbReference type="EMBL" id="NKHZ01000058">
    <property type="protein sequence ID" value="PNS16242.1"/>
    <property type="molecule type" value="Genomic_DNA"/>
</dbReference>
<feature type="region of interest" description="Disordered" evidence="1">
    <location>
        <begin position="882"/>
        <end position="903"/>
    </location>
</feature>
<reference evidence="3 4" key="1">
    <citation type="submission" date="2017-06" db="EMBL/GenBank/DDBJ databases">
        <title>Draft genome sequence of a variant of Elsinoe murrayae.</title>
        <authorList>
            <person name="Cheng Q."/>
        </authorList>
    </citation>
    <scope>NUCLEOTIDE SEQUENCE [LARGE SCALE GENOMIC DNA]</scope>
    <source>
        <strain evidence="3 4">CQ-2017a</strain>
    </source>
</reference>
<dbReference type="OrthoDB" id="2384350at2759"/>
<evidence type="ECO:0000259" key="2">
    <source>
        <dbReference type="PROSITE" id="PS50172"/>
    </source>
</evidence>
<dbReference type="Pfam" id="PF12738">
    <property type="entry name" value="PTCB-BRCT"/>
    <property type="match status" value="1"/>
</dbReference>
<organism evidence="3 4">
    <name type="scientific">Sphaceloma murrayae</name>
    <dbReference type="NCBI Taxonomy" id="2082308"/>
    <lineage>
        <taxon>Eukaryota</taxon>
        <taxon>Fungi</taxon>
        <taxon>Dikarya</taxon>
        <taxon>Ascomycota</taxon>
        <taxon>Pezizomycotina</taxon>
        <taxon>Dothideomycetes</taxon>
        <taxon>Dothideomycetidae</taxon>
        <taxon>Myriangiales</taxon>
        <taxon>Elsinoaceae</taxon>
        <taxon>Sphaceloma</taxon>
    </lineage>
</organism>
<evidence type="ECO:0000256" key="1">
    <source>
        <dbReference type="SAM" id="MobiDB-lite"/>
    </source>
</evidence>
<dbReference type="InterPro" id="IPR036420">
    <property type="entry name" value="BRCT_dom_sf"/>
</dbReference>
<dbReference type="InParanoid" id="A0A2K1QMP2"/>
<feature type="region of interest" description="Disordered" evidence="1">
    <location>
        <begin position="298"/>
        <end position="324"/>
    </location>
</feature>
<feature type="compositionally biased region" description="Polar residues" evidence="1">
    <location>
        <begin position="385"/>
        <end position="398"/>
    </location>
</feature>
<feature type="region of interest" description="Disordered" evidence="1">
    <location>
        <begin position="519"/>
        <end position="575"/>
    </location>
</feature>
<feature type="compositionally biased region" description="Low complexity" evidence="1">
    <location>
        <begin position="312"/>
        <end position="324"/>
    </location>
</feature>
<feature type="region of interest" description="Disordered" evidence="1">
    <location>
        <begin position="917"/>
        <end position="946"/>
    </location>
</feature>
<proteinExistence type="predicted"/>
<feature type="region of interest" description="Disordered" evidence="1">
    <location>
        <begin position="152"/>
        <end position="193"/>
    </location>
</feature>
<keyword evidence="4" id="KW-1185">Reference proteome</keyword>
<dbReference type="STRING" id="2082308.A0A2K1QMP2"/>
<dbReference type="SUPFAM" id="SSF52113">
    <property type="entry name" value="BRCT domain"/>
    <property type="match status" value="1"/>
</dbReference>
<feature type="region of interest" description="Disordered" evidence="1">
    <location>
        <begin position="361"/>
        <end position="506"/>
    </location>
</feature>
<feature type="region of interest" description="Disordered" evidence="1">
    <location>
        <begin position="55"/>
        <end position="122"/>
    </location>
</feature>
<sequence>MPTTRAMARQASVVSDDKENETVLSLRKKPVRRGTAKTAATKTAPLARKAAQLEEPALSFSTKKNTQVATTRSRSVQTSLTTDQKASTAVEEALLVKPRKHTARPPARPPTPGTSTTIDTQSQERCSTHDVAAHDGNTVMAQSRVHGSVNDLVSGPAAHPSSERRRTPAHRQLECQASSTPPTNHATLARGSHRKSLVGTPMENKTLDLSPRACLAHGQRSASINMTSTDLTDESDDELCGPKTPLHPQPLKASISPEQNVRGSRPNVERFGRPRLGPPNKTFKTPQKKILVYRPGTEIPQTTKVPLKPADSSSPRRPMSVSRGSSVSYVFHPLPKASRVHTYLKGPYQWPVTPSDEECDPIDVNDHVPSVASSGTSSRSRCTSDPNTPGSRPSTLLPQTRERLTQLFASDSDDEDGASNHDEPDYQYFPKARKSDARESTAAADFQPGKDSDESEDDSEDDFDEELSLQESAETSQGGSYVDDGEDVTDCAPQLPCGIFESTPTQTAPIVSMRDIESSPMSDDELAGTPTITRPSNWTATSVNGTLRPRVSFQGSSEQTPQSKLQTPRSRPRLSAFRTPHMRSALEEFDKVTSVATPNAAVSHRPDNRDRPVCIDPSLLLSQDVHESWPRKDSAQIDDLDFGYVAKPVPTLDTRTVSAQMAPFVAAPPDSRPACESAARLSLLLNTEGWVEISQSREDPWLEDPDTTVVIKRGPLSQGPASVGAPQGDANADTDEPVTDDSMMEGSVMHRTTPSRLSFPANDAQGLLDQSSLEEDSRPHYALPTVASDIRRKSMPVLSSQTPRSSTAGTRTAETTVKPVVTPTHFAKLGLDRQSQPPASSSRRQSMLSLTPSMTKPHLLPSSLPRATSSLALRNRISAQSLRTSYPDSVLSPAPTLTPRPRCYTPTQALMALRLDPTRQAQCKPSPPTKTPQRPPPTPASAAFTPHPSAPLQGIVAYVEVYTRSSLPASASFIASLQRLGAKVARTFTESVTHVVFKDGSPAVLAKVRAARREGRDVKVVNSRWVVECDETGSWVGEDAEEFEVDVDGAGAGMGIPTRRNKSFEPKRLSAQAGMGGPVLTPGRGRLSVACEDWADSPIKGGMDEEDRMPFSDEEDDWETPIRGSSRERRSDVPWSVPVRKIRKEGWEGQGRRLTCWEGS</sequence>
<dbReference type="AlphaFoldDB" id="A0A2K1QMP2"/>
<comment type="caution">
    <text evidence="3">The sequence shown here is derived from an EMBL/GenBank/DDBJ whole genome shotgun (WGS) entry which is preliminary data.</text>
</comment>
<feature type="region of interest" description="Disordered" evidence="1">
    <location>
        <begin position="247"/>
        <end position="283"/>
    </location>
</feature>
<dbReference type="SMART" id="SM00292">
    <property type="entry name" value="BRCT"/>
    <property type="match status" value="1"/>
</dbReference>
<gene>
    <name evidence="3" type="ORF">CAC42_6349</name>
</gene>
<feature type="compositionally biased region" description="Polar residues" evidence="1">
    <location>
        <begin position="59"/>
        <end position="87"/>
    </location>
</feature>
<accession>A0A2K1QMP2</accession>
<feature type="compositionally biased region" description="Polar residues" evidence="1">
    <location>
        <begin position="553"/>
        <end position="569"/>
    </location>
</feature>
<feature type="compositionally biased region" description="Low complexity" evidence="1">
    <location>
        <begin position="833"/>
        <end position="846"/>
    </location>
</feature>
<feature type="domain" description="BRCT" evidence="2">
    <location>
        <begin position="947"/>
        <end position="1043"/>
    </location>
</feature>
<dbReference type="Proteomes" id="UP000243797">
    <property type="component" value="Unassembled WGS sequence"/>
</dbReference>
<evidence type="ECO:0000313" key="4">
    <source>
        <dbReference type="Proteomes" id="UP000243797"/>
    </source>
</evidence>
<dbReference type="CDD" id="cd17716">
    <property type="entry name" value="BRCT_microcephalin_rpt1"/>
    <property type="match status" value="1"/>
</dbReference>
<feature type="compositionally biased region" description="Polar residues" evidence="1">
    <location>
        <begin position="530"/>
        <end position="545"/>
    </location>
</feature>
<feature type="region of interest" description="Disordered" evidence="1">
    <location>
        <begin position="1096"/>
        <end position="1134"/>
    </location>
</feature>
<dbReference type="Gene3D" id="3.40.50.10190">
    <property type="entry name" value="BRCT domain"/>
    <property type="match status" value="1"/>
</dbReference>
<feature type="compositionally biased region" description="Low complexity" evidence="1">
    <location>
        <begin position="370"/>
        <end position="384"/>
    </location>
</feature>
<feature type="compositionally biased region" description="Pro residues" evidence="1">
    <location>
        <begin position="925"/>
        <end position="939"/>
    </location>
</feature>
<dbReference type="InterPro" id="IPR001357">
    <property type="entry name" value="BRCT_dom"/>
</dbReference>
<feature type="region of interest" description="Disordered" evidence="1">
    <location>
        <begin position="829"/>
        <end position="848"/>
    </location>
</feature>
<evidence type="ECO:0000313" key="3">
    <source>
        <dbReference type="EMBL" id="PNS16242.1"/>
    </source>
</evidence>
<feature type="compositionally biased region" description="Acidic residues" evidence="1">
    <location>
        <begin position="453"/>
        <end position="468"/>
    </location>
</feature>
<name>A0A2K1QMP2_9PEZI</name>
<dbReference type="PROSITE" id="PS50172">
    <property type="entry name" value="BRCT"/>
    <property type="match status" value="1"/>
</dbReference>
<feature type="compositionally biased region" description="Acidic residues" evidence="1">
    <location>
        <begin position="732"/>
        <end position="742"/>
    </location>
</feature>
<feature type="region of interest" description="Disordered" evidence="1">
    <location>
        <begin position="1"/>
        <end position="22"/>
    </location>
</feature>